<evidence type="ECO:0000313" key="3">
    <source>
        <dbReference type="Proteomes" id="UP000886725"/>
    </source>
</evidence>
<reference evidence="2" key="2">
    <citation type="journal article" date="2021" name="PeerJ">
        <title>Extensive microbial diversity within the chicken gut microbiome revealed by metagenomics and culture.</title>
        <authorList>
            <person name="Gilroy R."/>
            <person name="Ravi A."/>
            <person name="Getino M."/>
            <person name="Pursley I."/>
            <person name="Horton D.L."/>
            <person name="Alikhan N.F."/>
            <person name="Baker D."/>
            <person name="Gharbi K."/>
            <person name="Hall N."/>
            <person name="Watson M."/>
            <person name="Adriaenssens E.M."/>
            <person name="Foster-Nyarko E."/>
            <person name="Jarju S."/>
            <person name="Secka A."/>
            <person name="Antonio M."/>
            <person name="Oren A."/>
            <person name="Chaudhuri R.R."/>
            <person name="La Ragione R."/>
            <person name="Hildebrand F."/>
            <person name="Pallen M.J."/>
        </authorList>
    </citation>
    <scope>NUCLEOTIDE SEQUENCE</scope>
    <source>
        <strain evidence="2">CHK165-10780</strain>
    </source>
</reference>
<dbReference type="Proteomes" id="UP000886725">
    <property type="component" value="Unassembled WGS sequence"/>
</dbReference>
<feature type="transmembrane region" description="Helical" evidence="1">
    <location>
        <begin position="9"/>
        <end position="30"/>
    </location>
</feature>
<gene>
    <name evidence="2" type="ORF">IAC85_06755</name>
</gene>
<feature type="transmembrane region" description="Helical" evidence="1">
    <location>
        <begin position="42"/>
        <end position="61"/>
    </location>
</feature>
<reference evidence="2" key="1">
    <citation type="submission" date="2020-10" db="EMBL/GenBank/DDBJ databases">
        <authorList>
            <person name="Gilroy R."/>
        </authorList>
    </citation>
    <scope>NUCLEOTIDE SEQUENCE</scope>
    <source>
        <strain evidence="2">CHK165-10780</strain>
    </source>
</reference>
<name>A0A9D1CM29_9FIRM</name>
<dbReference type="EMBL" id="DVFU01000132">
    <property type="protein sequence ID" value="HIQ65419.1"/>
    <property type="molecule type" value="Genomic_DNA"/>
</dbReference>
<proteinExistence type="predicted"/>
<accession>A0A9D1CM29</accession>
<keyword evidence="1" id="KW-1133">Transmembrane helix</keyword>
<comment type="caution">
    <text evidence="2">The sequence shown here is derived from an EMBL/GenBank/DDBJ whole genome shotgun (WGS) entry which is preliminary data.</text>
</comment>
<dbReference type="AlphaFoldDB" id="A0A9D1CM29"/>
<evidence type="ECO:0000313" key="2">
    <source>
        <dbReference type="EMBL" id="HIQ65419.1"/>
    </source>
</evidence>
<keyword evidence="1" id="KW-0472">Membrane</keyword>
<evidence type="ECO:0000256" key="1">
    <source>
        <dbReference type="SAM" id="Phobius"/>
    </source>
</evidence>
<sequence>MRKKEATKFIILDLIQAVIALITFVVNFVLSYMVRNTSREAIFIGIALIAFFFFGSALIDIGDQRRIYSGKSK</sequence>
<keyword evidence="1" id="KW-0812">Transmembrane</keyword>
<protein>
    <submittedName>
        <fullName evidence="2">Uncharacterized protein</fullName>
    </submittedName>
</protein>
<organism evidence="2 3">
    <name type="scientific">Candidatus Faecenecus gallistercoris</name>
    <dbReference type="NCBI Taxonomy" id="2840793"/>
    <lineage>
        <taxon>Bacteria</taxon>
        <taxon>Bacillati</taxon>
        <taxon>Bacillota</taxon>
        <taxon>Bacillota incertae sedis</taxon>
        <taxon>Candidatus Faecenecus</taxon>
    </lineage>
</organism>